<comment type="subcellular location">
    <subcellularLocation>
        <location evidence="5">Cytoplasm</location>
    </subcellularLocation>
</comment>
<dbReference type="RefSeq" id="WP_108435059.1">
    <property type="nucleotide sequence ID" value="NZ_CP028918.1"/>
</dbReference>
<proteinExistence type="inferred from homology"/>
<keyword evidence="2 5" id="KW-0690">Ribosome biogenesis</keyword>
<dbReference type="GO" id="GO:0016788">
    <property type="term" value="F:hydrolase activity, acting on ester bonds"/>
    <property type="evidence" value="ECO:0007669"/>
    <property type="project" value="UniProtKB-UniRule"/>
</dbReference>
<dbReference type="NCBIfam" id="TIGR00250">
    <property type="entry name" value="RNAse_H_YqgF"/>
    <property type="match status" value="1"/>
</dbReference>
<feature type="domain" description="YqgF/RNase H-like" evidence="6">
    <location>
        <begin position="17"/>
        <end position="117"/>
    </location>
</feature>
<dbReference type="CDD" id="cd16964">
    <property type="entry name" value="YqgF"/>
    <property type="match status" value="1"/>
</dbReference>
<dbReference type="KEGG" id="geh:HYN69_06710"/>
<protein>
    <recommendedName>
        <fullName evidence="5">Putative pre-16S rRNA nuclease</fullName>
        <ecNumber evidence="5">3.1.-.-</ecNumber>
    </recommendedName>
</protein>
<dbReference type="EMBL" id="CP028918">
    <property type="protein sequence ID" value="AWB48240.1"/>
    <property type="molecule type" value="Genomic_DNA"/>
</dbReference>
<name>A0A2S0UKF5_9RHOB</name>
<dbReference type="Gene3D" id="3.30.420.140">
    <property type="entry name" value="YqgF/RNase H-like domain"/>
    <property type="match status" value="1"/>
</dbReference>
<dbReference type="PANTHER" id="PTHR33317">
    <property type="entry name" value="POLYNUCLEOTIDYL TRANSFERASE, RIBONUCLEASE H-LIKE SUPERFAMILY PROTEIN"/>
    <property type="match status" value="1"/>
</dbReference>
<dbReference type="EC" id="3.1.-.-" evidence="5"/>
<evidence type="ECO:0000256" key="4">
    <source>
        <dbReference type="ARBA" id="ARBA00022801"/>
    </source>
</evidence>
<keyword evidence="3 5" id="KW-0540">Nuclease</keyword>
<dbReference type="PANTHER" id="PTHR33317:SF4">
    <property type="entry name" value="POLYNUCLEOTIDYL TRANSFERASE, RIBONUCLEASE H-LIKE SUPERFAMILY PROTEIN"/>
    <property type="match status" value="1"/>
</dbReference>
<evidence type="ECO:0000256" key="5">
    <source>
        <dbReference type="HAMAP-Rule" id="MF_00651"/>
    </source>
</evidence>
<dbReference type="Proteomes" id="UP000244496">
    <property type="component" value="Chromosome"/>
</dbReference>
<organism evidence="7 8">
    <name type="scientific">Paragemmobacter aquarius</name>
    <dbReference type="NCBI Taxonomy" id="2169400"/>
    <lineage>
        <taxon>Bacteria</taxon>
        <taxon>Pseudomonadati</taxon>
        <taxon>Pseudomonadota</taxon>
        <taxon>Alphaproteobacteria</taxon>
        <taxon>Rhodobacterales</taxon>
        <taxon>Paracoccaceae</taxon>
        <taxon>Paragemmobacter</taxon>
    </lineage>
</organism>
<accession>A0A2S0UKF5</accession>
<evidence type="ECO:0000256" key="1">
    <source>
        <dbReference type="ARBA" id="ARBA00022490"/>
    </source>
</evidence>
<keyword evidence="1 5" id="KW-0963">Cytoplasm</keyword>
<comment type="similarity">
    <text evidence="5">Belongs to the YqgF HJR family.</text>
</comment>
<gene>
    <name evidence="7" type="ORF">HYN69_06710</name>
</gene>
<dbReference type="SUPFAM" id="SSF53098">
    <property type="entry name" value="Ribonuclease H-like"/>
    <property type="match status" value="1"/>
</dbReference>
<keyword evidence="4 5" id="KW-0378">Hydrolase</keyword>
<sequence length="170" mass="18284">MIVEDIAGFAAVLSPNRAIAGLDFGEKTIGVAISDLRRSVATPIEVIRRVKFTADAAALLALCTQRGIHGLILGLPLNMDGSEGPRVQATRAFARNLSRLTDLPITYWDERLSTVAAERSLIEADTSRKRRKEVIDQVAAGYILQGALDRMGHMARKAADAAPQESSSEG</sequence>
<evidence type="ECO:0000256" key="3">
    <source>
        <dbReference type="ARBA" id="ARBA00022722"/>
    </source>
</evidence>
<evidence type="ECO:0000313" key="8">
    <source>
        <dbReference type="Proteomes" id="UP000244496"/>
    </source>
</evidence>
<evidence type="ECO:0000313" key="7">
    <source>
        <dbReference type="EMBL" id="AWB48240.1"/>
    </source>
</evidence>
<keyword evidence="8" id="KW-1185">Reference proteome</keyword>
<dbReference type="InterPro" id="IPR012337">
    <property type="entry name" value="RNaseH-like_sf"/>
</dbReference>
<dbReference type="OrthoDB" id="9796140at2"/>
<dbReference type="Pfam" id="PF03652">
    <property type="entry name" value="RuvX"/>
    <property type="match status" value="1"/>
</dbReference>
<dbReference type="AlphaFoldDB" id="A0A2S0UKF5"/>
<dbReference type="SMART" id="SM00732">
    <property type="entry name" value="YqgFc"/>
    <property type="match status" value="1"/>
</dbReference>
<dbReference type="InterPro" id="IPR005227">
    <property type="entry name" value="YqgF"/>
</dbReference>
<dbReference type="GO" id="GO:0005829">
    <property type="term" value="C:cytosol"/>
    <property type="evidence" value="ECO:0007669"/>
    <property type="project" value="TreeGrafter"/>
</dbReference>
<comment type="function">
    <text evidence="5">Could be a nuclease involved in processing of the 5'-end of pre-16S rRNA.</text>
</comment>
<dbReference type="GO" id="GO:0000967">
    <property type="term" value="P:rRNA 5'-end processing"/>
    <property type="evidence" value="ECO:0007669"/>
    <property type="project" value="UniProtKB-UniRule"/>
</dbReference>
<dbReference type="HAMAP" id="MF_00651">
    <property type="entry name" value="Nuclease_YqgF"/>
    <property type="match status" value="1"/>
</dbReference>
<dbReference type="GO" id="GO:0004518">
    <property type="term" value="F:nuclease activity"/>
    <property type="evidence" value="ECO:0007669"/>
    <property type="project" value="UniProtKB-KW"/>
</dbReference>
<reference evidence="7 8" key="1">
    <citation type="submission" date="2018-04" db="EMBL/GenBank/DDBJ databases">
        <title>Genome sequencing of Gemmobacter.</title>
        <authorList>
            <person name="Yi H."/>
            <person name="Baek M.-G."/>
        </authorList>
    </citation>
    <scope>NUCLEOTIDE SEQUENCE [LARGE SCALE GENOMIC DNA]</scope>
    <source>
        <strain evidence="7 8">HYN0069</strain>
    </source>
</reference>
<evidence type="ECO:0000256" key="2">
    <source>
        <dbReference type="ARBA" id="ARBA00022517"/>
    </source>
</evidence>
<dbReference type="InterPro" id="IPR006641">
    <property type="entry name" value="YqgF/RNaseH-like_dom"/>
</dbReference>
<dbReference type="InterPro" id="IPR037027">
    <property type="entry name" value="YqgF/RNaseH-like_dom_sf"/>
</dbReference>
<evidence type="ECO:0000259" key="6">
    <source>
        <dbReference type="SMART" id="SM00732"/>
    </source>
</evidence>